<feature type="domain" description="Squalene epoxidase" evidence="9">
    <location>
        <begin position="7"/>
        <end position="62"/>
    </location>
</feature>
<dbReference type="AlphaFoldDB" id="L0PA66"/>
<gene>
    <name evidence="10" type="ORF">PNEJI1_000773-RB</name>
</gene>
<evidence type="ECO:0000256" key="6">
    <source>
        <dbReference type="ARBA" id="ARBA00023002"/>
    </source>
</evidence>
<evidence type="ECO:0000256" key="2">
    <source>
        <dbReference type="ARBA" id="ARBA00004524"/>
    </source>
</evidence>
<comment type="cofactor">
    <cofactor evidence="1 8">
        <name>FAD</name>
        <dbReference type="ChEBI" id="CHEBI:57692"/>
    </cofactor>
</comment>
<dbReference type="GO" id="GO:0005789">
    <property type="term" value="C:endoplasmic reticulum membrane"/>
    <property type="evidence" value="ECO:0007669"/>
    <property type="project" value="UniProtKB-SubCell"/>
</dbReference>
<evidence type="ECO:0000313" key="10">
    <source>
        <dbReference type="EMBL" id="CCJ29268.1"/>
    </source>
</evidence>
<comment type="caution">
    <text evidence="10">The sequence shown here is derived from an EMBL/GenBank/DDBJ whole genome shotgun (WGS) entry which is preliminary data.</text>
</comment>
<evidence type="ECO:0000313" key="11">
    <source>
        <dbReference type="Proteomes" id="UP000010422"/>
    </source>
</evidence>
<dbReference type="EC" id="1.14.14.17" evidence="8"/>
<keyword evidence="7 8" id="KW-0472">Membrane</keyword>
<dbReference type="PANTHER" id="PTHR10835:SF0">
    <property type="entry name" value="SQUALENE MONOOXYGENASE"/>
    <property type="match status" value="1"/>
</dbReference>
<evidence type="ECO:0000256" key="5">
    <source>
        <dbReference type="ARBA" id="ARBA00022848"/>
    </source>
</evidence>
<dbReference type="UniPathway" id="UPA00767">
    <property type="reaction ID" value="UER00752"/>
</dbReference>
<evidence type="ECO:0000256" key="4">
    <source>
        <dbReference type="ARBA" id="ARBA00022827"/>
    </source>
</evidence>
<keyword evidence="3 8" id="KW-0285">Flavoprotein</keyword>
<comment type="function">
    <text evidence="8">Catalyzes the stereospecific oxidation of squalene to (S)-2,3-epoxysqualene, and is considered to be a rate-limiting enzyme in steroid biosynthesis.</text>
</comment>
<evidence type="ECO:0000256" key="1">
    <source>
        <dbReference type="ARBA" id="ARBA00001974"/>
    </source>
</evidence>
<evidence type="ECO:0000256" key="3">
    <source>
        <dbReference type="ARBA" id="ARBA00022630"/>
    </source>
</evidence>
<comment type="similarity">
    <text evidence="8">Belongs to the squalene monooxygenase family.</text>
</comment>
<proteinExistence type="inferred from homology"/>
<dbReference type="GO" id="GO:0050660">
    <property type="term" value="F:flavin adenine dinucleotide binding"/>
    <property type="evidence" value="ECO:0007669"/>
    <property type="project" value="UniProtKB-UniRule"/>
</dbReference>
<sequence length="90" mass="10211">MPLLDPYLSILQKGCFEYFKLGGTAVDGPIGLLSGIYQRPLLLFYHFFAVVFYSIYLALSSSFLNIFTVPIVFLRACGVIFPYIWSELTN</sequence>
<dbReference type="InterPro" id="IPR040125">
    <property type="entry name" value="Squalene_monox"/>
</dbReference>
<dbReference type="STRING" id="1209962.L0PA66"/>
<dbReference type="GO" id="GO:0006696">
    <property type="term" value="P:ergosterol biosynthetic process"/>
    <property type="evidence" value="ECO:0007669"/>
    <property type="project" value="TreeGrafter"/>
</dbReference>
<evidence type="ECO:0000259" key="9">
    <source>
        <dbReference type="Pfam" id="PF08491"/>
    </source>
</evidence>
<dbReference type="Pfam" id="PF08491">
    <property type="entry name" value="SE"/>
    <property type="match status" value="1"/>
</dbReference>
<dbReference type="PANTHER" id="PTHR10835">
    <property type="entry name" value="SQUALENE MONOOXYGENASE"/>
    <property type="match status" value="1"/>
</dbReference>
<dbReference type="InParanoid" id="L0PA66"/>
<feature type="transmembrane region" description="Helical" evidence="8">
    <location>
        <begin position="42"/>
        <end position="59"/>
    </location>
</feature>
<dbReference type="Proteomes" id="UP000010422">
    <property type="component" value="Unassembled WGS sequence"/>
</dbReference>
<comment type="catalytic activity">
    <reaction evidence="8">
        <text>squalene + reduced [NADPH--hemoprotein reductase] + O2 = (S)-2,3-epoxysqualene + oxidized [NADPH--hemoprotein reductase] + H2O + H(+)</text>
        <dbReference type="Rhea" id="RHEA:25282"/>
        <dbReference type="Rhea" id="RHEA-COMP:11964"/>
        <dbReference type="Rhea" id="RHEA-COMP:11965"/>
        <dbReference type="ChEBI" id="CHEBI:15377"/>
        <dbReference type="ChEBI" id="CHEBI:15378"/>
        <dbReference type="ChEBI" id="CHEBI:15379"/>
        <dbReference type="ChEBI" id="CHEBI:15440"/>
        <dbReference type="ChEBI" id="CHEBI:15441"/>
        <dbReference type="ChEBI" id="CHEBI:57618"/>
        <dbReference type="ChEBI" id="CHEBI:58210"/>
        <dbReference type="EC" id="1.14.14.17"/>
    </reaction>
</comment>
<dbReference type="VEuPathDB" id="FungiDB:PNEJI1_000773-RB"/>
<feature type="transmembrane region" description="Helical" evidence="8">
    <location>
        <begin position="66"/>
        <end position="85"/>
    </location>
</feature>
<name>L0PA66_PNEJI</name>
<organism evidence="11">
    <name type="scientific">Pneumocystis jirovecii</name>
    <name type="common">Human pneumocystis pneumonia agent</name>
    <dbReference type="NCBI Taxonomy" id="42068"/>
    <lineage>
        <taxon>Eukaryota</taxon>
        <taxon>Fungi</taxon>
        <taxon>Dikarya</taxon>
        <taxon>Ascomycota</taxon>
        <taxon>Taphrinomycotina</taxon>
        <taxon>Pneumocystomycetes</taxon>
        <taxon>Pneumocystaceae</taxon>
        <taxon>Pneumocystis</taxon>
    </lineage>
</organism>
<evidence type="ECO:0000256" key="7">
    <source>
        <dbReference type="ARBA" id="ARBA00023136"/>
    </source>
</evidence>
<accession>L0PA66</accession>
<keyword evidence="8" id="KW-0812">Transmembrane</keyword>
<keyword evidence="8" id="KW-0256">Endoplasmic reticulum</keyword>
<reference evidence="10 11" key="1">
    <citation type="journal article" date="2012" name="MBio">
        <title>De novo assembly of the Pneumocystis jirovecii genome from a single bronchoalveolar lavage fluid specimen from a patient.</title>
        <authorList>
            <person name="Cisse O.H."/>
            <person name="Pagni M."/>
            <person name="Hauser P.M."/>
        </authorList>
    </citation>
    <scope>NUCLEOTIDE SEQUENCE [LARGE SCALE GENOMIC DNA]</scope>
    <source>
        <strain evidence="10 11">SE8</strain>
    </source>
</reference>
<evidence type="ECO:0000256" key="8">
    <source>
        <dbReference type="RuleBase" id="RU367121"/>
    </source>
</evidence>
<dbReference type="EMBL" id="CAKM01000171">
    <property type="protein sequence ID" value="CCJ29268.1"/>
    <property type="molecule type" value="Genomic_DNA"/>
</dbReference>
<dbReference type="GO" id="GO:0004506">
    <property type="term" value="F:squalene monooxygenase activity"/>
    <property type="evidence" value="ECO:0007669"/>
    <property type="project" value="UniProtKB-UniRule"/>
</dbReference>
<protein>
    <recommendedName>
        <fullName evidence="8">Squalene monooxygenase</fullName>
        <ecNumber evidence="8">1.14.14.17</ecNumber>
    </recommendedName>
</protein>
<dbReference type="InterPro" id="IPR013698">
    <property type="entry name" value="Squalene_epoxidase"/>
</dbReference>
<keyword evidence="6 8" id="KW-0560">Oxidoreductase</keyword>
<keyword evidence="8" id="KW-1133">Transmembrane helix</keyword>
<keyword evidence="4 8" id="KW-0274">FAD</keyword>
<keyword evidence="5" id="KW-0492">Microsome</keyword>
<comment type="subcellular location">
    <subcellularLocation>
        <location evidence="8">Endoplasmic reticulum membrane</location>
        <topology evidence="8">Multi-pass membrane protein</topology>
    </subcellularLocation>
    <subcellularLocation>
        <location evidence="2">Microsome membrane</location>
    </subcellularLocation>
</comment>